<feature type="region of interest" description="Disordered" evidence="1">
    <location>
        <begin position="41"/>
        <end position="67"/>
    </location>
</feature>
<dbReference type="InterPro" id="IPR018276">
    <property type="entry name" value="DDA1_dom"/>
</dbReference>
<keyword evidence="4" id="KW-1185">Reference proteome</keyword>
<dbReference type="Proteomes" id="UP001491310">
    <property type="component" value="Unassembled WGS sequence"/>
</dbReference>
<dbReference type="EMBL" id="JALJOT010000007">
    <property type="protein sequence ID" value="KAK9908956.1"/>
    <property type="molecule type" value="Genomic_DNA"/>
</dbReference>
<reference evidence="3 4" key="1">
    <citation type="journal article" date="2024" name="Nat. Commun.">
        <title>Phylogenomics reveals the evolutionary origins of lichenization in chlorophyte algae.</title>
        <authorList>
            <person name="Puginier C."/>
            <person name="Libourel C."/>
            <person name="Otte J."/>
            <person name="Skaloud P."/>
            <person name="Haon M."/>
            <person name="Grisel S."/>
            <person name="Petersen M."/>
            <person name="Berrin J.G."/>
            <person name="Delaux P.M."/>
            <person name="Dal Grande F."/>
            <person name="Keller J."/>
        </authorList>
    </citation>
    <scope>NUCLEOTIDE SEQUENCE [LARGE SCALE GENOMIC DNA]</scope>
    <source>
        <strain evidence="3 4">SAG 216-7</strain>
    </source>
</reference>
<comment type="caution">
    <text evidence="3">The sequence shown here is derived from an EMBL/GenBank/DDBJ whole genome shotgun (WGS) entry which is preliminary data.</text>
</comment>
<dbReference type="Pfam" id="PF10172">
    <property type="entry name" value="DDA1"/>
    <property type="match status" value="1"/>
</dbReference>
<evidence type="ECO:0000256" key="1">
    <source>
        <dbReference type="SAM" id="MobiDB-lite"/>
    </source>
</evidence>
<proteinExistence type="predicted"/>
<sequence>MKTVQATTSRTDAPLGQVITTESTSILVREFEQSVRQLAGTGVLKRAGEGSQQRRPSKHPRRSCTFEGSYRDMQDGLLAIRAS</sequence>
<evidence type="ECO:0000259" key="2">
    <source>
        <dbReference type="Pfam" id="PF10172"/>
    </source>
</evidence>
<name>A0ABR2YPM5_9CHLO</name>
<organism evidence="3 4">
    <name type="scientific">Coccomyxa subellipsoidea</name>
    <dbReference type="NCBI Taxonomy" id="248742"/>
    <lineage>
        <taxon>Eukaryota</taxon>
        <taxon>Viridiplantae</taxon>
        <taxon>Chlorophyta</taxon>
        <taxon>core chlorophytes</taxon>
        <taxon>Trebouxiophyceae</taxon>
        <taxon>Trebouxiophyceae incertae sedis</taxon>
        <taxon>Coccomyxaceae</taxon>
        <taxon>Coccomyxa</taxon>
    </lineage>
</organism>
<feature type="domain" description="DET1- and DDB1-associated protein 1" evidence="2">
    <location>
        <begin position="6"/>
        <end position="34"/>
    </location>
</feature>
<evidence type="ECO:0000313" key="3">
    <source>
        <dbReference type="EMBL" id="KAK9908956.1"/>
    </source>
</evidence>
<accession>A0ABR2YPM5</accession>
<evidence type="ECO:0000313" key="4">
    <source>
        <dbReference type="Proteomes" id="UP001491310"/>
    </source>
</evidence>
<protein>
    <recommendedName>
        <fullName evidence="2">DET1- and DDB1-associated protein 1 domain-containing protein</fullName>
    </recommendedName>
</protein>
<gene>
    <name evidence="3" type="ORF">WJX75_005187</name>
</gene>